<dbReference type="AlphaFoldDB" id="A0A109N084"/>
<proteinExistence type="predicted"/>
<keyword evidence="1" id="KW-0175">Coiled coil</keyword>
<evidence type="ECO:0000313" key="3">
    <source>
        <dbReference type="Proteomes" id="UP000064189"/>
    </source>
</evidence>
<dbReference type="EMBL" id="LNNH01000012">
    <property type="protein sequence ID" value="KWW21094.1"/>
    <property type="molecule type" value="Genomic_DNA"/>
</dbReference>
<accession>A0A109N084</accession>
<evidence type="ECO:0000256" key="1">
    <source>
        <dbReference type="SAM" id="Coils"/>
    </source>
</evidence>
<comment type="caution">
    <text evidence="2">The sequence shown here is derived from an EMBL/GenBank/DDBJ whole genome shotgun (WGS) entry which is preliminary data.</text>
</comment>
<dbReference type="Proteomes" id="UP000064189">
    <property type="component" value="Unassembled WGS sequence"/>
</dbReference>
<dbReference type="RefSeq" id="WP_061141447.1">
    <property type="nucleotide sequence ID" value="NZ_LNNH01000012.1"/>
</dbReference>
<protein>
    <submittedName>
        <fullName evidence="2">Uncharacterized protein</fullName>
    </submittedName>
</protein>
<name>A0A109N084_9BACI</name>
<keyword evidence="3" id="KW-1185">Reference proteome</keyword>
<evidence type="ECO:0000313" key="2">
    <source>
        <dbReference type="EMBL" id="KWW21094.1"/>
    </source>
</evidence>
<sequence>MKARYELANMNLTLSNVTLRNAADSYVLLKAADEQKNEITIKLSHAQAEFLEAELREVNRRRRENGPDLSGYDREHIDDDDSFNLFSIDIFNETKPKE</sequence>
<feature type="coiled-coil region" evidence="1">
    <location>
        <begin position="29"/>
        <end position="61"/>
    </location>
</feature>
<gene>
    <name evidence="2" type="ORF">AS888_15900</name>
</gene>
<reference evidence="2 3" key="1">
    <citation type="submission" date="2015-11" db="EMBL/GenBank/DDBJ databases">
        <title>Genome Sequence of Bacillus simplex strain VanAntwerpen2.</title>
        <authorList>
            <person name="Couger M.B."/>
        </authorList>
    </citation>
    <scope>NUCLEOTIDE SEQUENCE [LARGE SCALE GENOMIC DNA]</scope>
    <source>
        <strain evidence="2 3">VanAntwerpen02</strain>
    </source>
</reference>
<organism evidence="2 3">
    <name type="scientific">Peribacillus simplex</name>
    <dbReference type="NCBI Taxonomy" id="1478"/>
    <lineage>
        <taxon>Bacteria</taxon>
        <taxon>Bacillati</taxon>
        <taxon>Bacillota</taxon>
        <taxon>Bacilli</taxon>
        <taxon>Bacillales</taxon>
        <taxon>Bacillaceae</taxon>
        <taxon>Peribacillus</taxon>
    </lineage>
</organism>